<dbReference type="AlphaFoldDB" id="A0AAV4PZP0"/>
<name>A0AAV4PZP0_9ARAC</name>
<evidence type="ECO:0000313" key="3">
    <source>
        <dbReference type="Proteomes" id="UP001054837"/>
    </source>
</evidence>
<accession>A0AAV4PZP0</accession>
<feature type="compositionally biased region" description="Basic and acidic residues" evidence="1">
    <location>
        <begin position="55"/>
        <end position="67"/>
    </location>
</feature>
<feature type="compositionally biased region" description="Polar residues" evidence="1">
    <location>
        <begin position="1"/>
        <end position="17"/>
    </location>
</feature>
<protein>
    <submittedName>
        <fullName evidence="2">Uncharacterized protein</fullName>
    </submittedName>
</protein>
<feature type="compositionally biased region" description="Pro residues" evidence="1">
    <location>
        <begin position="98"/>
        <end position="114"/>
    </location>
</feature>
<feature type="compositionally biased region" description="Acidic residues" evidence="1">
    <location>
        <begin position="20"/>
        <end position="31"/>
    </location>
</feature>
<proteinExistence type="predicted"/>
<feature type="region of interest" description="Disordered" evidence="1">
    <location>
        <begin position="227"/>
        <end position="282"/>
    </location>
</feature>
<evidence type="ECO:0000256" key="1">
    <source>
        <dbReference type="SAM" id="MobiDB-lite"/>
    </source>
</evidence>
<gene>
    <name evidence="2" type="ORF">CDAR_577991</name>
</gene>
<feature type="region of interest" description="Disordered" evidence="1">
    <location>
        <begin position="1"/>
        <end position="151"/>
    </location>
</feature>
<keyword evidence="3" id="KW-1185">Reference proteome</keyword>
<organism evidence="2 3">
    <name type="scientific">Caerostris darwini</name>
    <dbReference type="NCBI Taxonomy" id="1538125"/>
    <lineage>
        <taxon>Eukaryota</taxon>
        <taxon>Metazoa</taxon>
        <taxon>Ecdysozoa</taxon>
        <taxon>Arthropoda</taxon>
        <taxon>Chelicerata</taxon>
        <taxon>Arachnida</taxon>
        <taxon>Araneae</taxon>
        <taxon>Araneomorphae</taxon>
        <taxon>Entelegynae</taxon>
        <taxon>Araneoidea</taxon>
        <taxon>Araneidae</taxon>
        <taxon>Caerostris</taxon>
    </lineage>
</organism>
<evidence type="ECO:0000313" key="2">
    <source>
        <dbReference type="EMBL" id="GIY02878.1"/>
    </source>
</evidence>
<feature type="compositionally biased region" description="Low complexity" evidence="1">
    <location>
        <begin position="32"/>
        <end position="51"/>
    </location>
</feature>
<sequence>MATSDNEASYTSYTSASEDIGSEDTPEEFELVELSSSSTATSPSASSPRRSPQLAEKRSRILEKEGVNFRPKRRRHDTAPPPHMIVVPVSSLPHPRAAGPPVPGGLFTHPPPHVPNSVSFSPCGQAHHPHEQGTRPLQNSPPPQASKKQDQMGGYACLLRICHSFHEKYSNFKAKGLVGFHQEAYNPHHALYHHNAHHQDNTHHHHSHHRPGIASVRGGVSSLSRFLKMNPSSDRRGSQGTSMPVLNPPLPLHKEQQPGQHHRSQYHCPGGRKQGEVPHHHHHPLHCSLSIILLQTHQGLETAAKGDTVPHCHRVEARVLPPRPHQFLPDEPIDPADSFHISSLPHLVKCLYIFFHI</sequence>
<reference evidence="2 3" key="1">
    <citation type="submission" date="2021-06" db="EMBL/GenBank/DDBJ databases">
        <title>Caerostris darwini draft genome.</title>
        <authorList>
            <person name="Kono N."/>
            <person name="Arakawa K."/>
        </authorList>
    </citation>
    <scope>NUCLEOTIDE SEQUENCE [LARGE SCALE GENOMIC DNA]</scope>
</reference>
<dbReference type="EMBL" id="BPLQ01003760">
    <property type="protein sequence ID" value="GIY02878.1"/>
    <property type="molecule type" value="Genomic_DNA"/>
</dbReference>
<comment type="caution">
    <text evidence="2">The sequence shown here is derived from an EMBL/GenBank/DDBJ whole genome shotgun (WGS) entry which is preliminary data.</text>
</comment>
<dbReference type="Proteomes" id="UP001054837">
    <property type="component" value="Unassembled WGS sequence"/>
</dbReference>